<dbReference type="STRING" id="98765.A0A2R6P165"/>
<keyword evidence="6" id="KW-0256">Endoplasmic reticulum</keyword>
<dbReference type="InterPro" id="IPR019009">
    <property type="entry name" value="SRP_receptor_beta_su"/>
</dbReference>
<dbReference type="InterPro" id="IPR027417">
    <property type="entry name" value="P-loop_NTPase"/>
</dbReference>
<evidence type="ECO:0000256" key="1">
    <source>
        <dbReference type="ARBA" id="ARBA00004389"/>
    </source>
</evidence>
<evidence type="ECO:0000256" key="10">
    <source>
        <dbReference type="ARBA" id="ARBA00023170"/>
    </source>
</evidence>
<organism evidence="11 12">
    <name type="scientific">Hermanssonia centrifuga</name>
    <dbReference type="NCBI Taxonomy" id="98765"/>
    <lineage>
        <taxon>Eukaryota</taxon>
        <taxon>Fungi</taxon>
        <taxon>Dikarya</taxon>
        <taxon>Basidiomycota</taxon>
        <taxon>Agaricomycotina</taxon>
        <taxon>Agaricomycetes</taxon>
        <taxon>Polyporales</taxon>
        <taxon>Meruliaceae</taxon>
        <taxon>Hermanssonia</taxon>
    </lineage>
</organism>
<name>A0A2R6P165_9APHY</name>
<evidence type="ECO:0000256" key="5">
    <source>
        <dbReference type="ARBA" id="ARBA00022741"/>
    </source>
</evidence>
<keyword evidence="10" id="KW-0675">Receptor</keyword>
<sequence>MIDFAKSPGVTNSDALIANAVAYRQHPRNSLNINGVIPSTPYCQRPPRNPELQGLVNAQLDGVNPGIYGGPTFGLVAFGDLYTVARRKSASRGNSLLLVGPSDAGKTAILSSTNVAAVSLPPTHKTLRIIDVPGHPRIRDQFREYITDAKAIAFVVDASTISRNGSVVAEYVSLRDPYPAYSPINCRHLHQVLHVLTSLPPSQATPAFVIIAHKCDALKASASTSAEQLAINRVRTILERELDKRRTSHAGGVGIESLGGEGEEGSELSGLDCNGGGEFRFAEWEGGEVSFIGTSIRFGKTEVLDEKSTEDGLTPLREWLVDLP</sequence>
<keyword evidence="4" id="KW-0812">Transmembrane</keyword>
<evidence type="ECO:0000256" key="3">
    <source>
        <dbReference type="ARBA" id="ARBA00020256"/>
    </source>
</evidence>
<evidence type="ECO:0000256" key="4">
    <source>
        <dbReference type="ARBA" id="ARBA00022692"/>
    </source>
</evidence>
<evidence type="ECO:0000313" key="11">
    <source>
        <dbReference type="EMBL" id="PSR83101.1"/>
    </source>
</evidence>
<dbReference type="Pfam" id="PF09439">
    <property type="entry name" value="SRPRB"/>
    <property type="match status" value="1"/>
</dbReference>
<dbReference type="GO" id="GO:0005525">
    <property type="term" value="F:GTP binding"/>
    <property type="evidence" value="ECO:0007669"/>
    <property type="project" value="UniProtKB-KW"/>
</dbReference>
<evidence type="ECO:0000313" key="12">
    <source>
        <dbReference type="Proteomes" id="UP000186601"/>
    </source>
</evidence>
<dbReference type="AlphaFoldDB" id="A0A2R6P165"/>
<proteinExistence type="inferred from homology"/>
<accession>A0A2R6P165</accession>
<keyword evidence="8" id="KW-0342">GTP-binding</keyword>
<evidence type="ECO:0000256" key="7">
    <source>
        <dbReference type="ARBA" id="ARBA00022989"/>
    </source>
</evidence>
<keyword evidence="9" id="KW-0472">Membrane</keyword>
<dbReference type="GO" id="GO:0005789">
    <property type="term" value="C:endoplasmic reticulum membrane"/>
    <property type="evidence" value="ECO:0007669"/>
    <property type="project" value="UniProtKB-SubCell"/>
</dbReference>
<comment type="subcellular location">
    <subcellularLocation>
        <location evidence="1">Endoplasmic reticulum membrane</location>
        <topology evidence="1">Single-pass membrane protein</topology>
    </subcellularLocation>
</comment>
<evidence type="ECO:0000256" key="2">
    <source>
        <dbReference type="ARBA" id="ARBA00005619"/>
    </source>
</evidence>
<dbReference type="SUPFAM" id="SSF52540">
    <property type="entry name" value="P-loop containing nucleoside triphosphate hydrolases"/>
    <property type="match status" value="1"/>
</dbReference>
<dbReference type="OrthoDB" id="41266at2759"/>
<keyword evidence="7" id="KW-1133">Transmembrane helix</keyword>
<evidence type="ECO:0000256" key="8">
    <source>
        <dbReference type="ARBA" id="ARBA00023134"/>
    </source>
</evidence>
<keyword evidence="5" id="KW-0547">Nucleotide-binding</keyword>
<protein>
    <recommendedName>
        <fullName evidence="3">Signal recognition particle receptor subunit beta</fullName>
    </recommendedName>
</protein>
<dbReference type="EMBL" id="MLYV02000566">
    <property type="protein sequence ID" value="PSR83101.1"/>
    <property type="molecule type" value="Genomic_DNA"/>
</dbReference>
<comment type="caution">
    <text evidence="11">The sequence shown here is derived from an EMBL/GenBank/DDBJ whole genome shotgun (WGS) entry which is preliminary data.</text>
</comment>
<dbReference type="Proteomes" id="UP000186601">
    <property type="component" value="Unassembled WGS sequence"/>
</dbReference>
<gene>
    <name evidence="11" type="ORF">PHLCEN_2v5905</name>
</gene>
<comment type="similarity">
    <text evidence="2">Belongs to the SRP receptor beta subunit family.</text>
</comment>
<evidence type="ECO:0000256" key="6">
    <source>
        <dbReference type="ARBA" id="ARBA00022824"/>
    </source>
</evidence>
<reference evidence="11 12" key="1">
    <citation type="submission" date="2018-02" db="EMBL/GenBank/DDBJ databases">
        <title>Genome sequence of the basidiomycete white-rot fungus Phlebia centrifuga.</title>
        <authorList>
            <person name="Granchi Z."/>
            <person name="Peng M."/>
            <person name="de Vries R.P."/>
            <person name="Hilden K."/>
            <person name="Makela M.R."/>
            <person name="Grigoriev I."/>
            <person name="Riley R."/>
        </authorList>
    </citation>
    <scope>NUCLEOTIDE SEQUENCE [LARGE SCALE GENOMIC DNA]</scope>
    <source>
        <strain evidence="11 12">FBCC195</strain>
    </source>
</reference>
<dbReference type="Gene3D" id="3.40.50.300">
    <property type="entry name" value="P-loop containing nucleotide triphosphate hydrolases"/>
    <property type="match status" value="1"/>
</dbReference>
<keyword evidence="12" id="KW-1185">Reference proteome</keyword>
<evidence type="ECO:0000256" key="9">
    <source>
        <dbReference type="ARBA" id="ARBA00023136"/>
    </source>
</evidence>